<name>A0A1I5XST7_9GAMM</name>
<dbReference type="AlphaFoldDB" id="A0A1I5XST7"/>
<dbReference type="SUPFAM" id="SSF56349">
    <property type="entry name" value="DNA breaking-rejoining enzymes"/>
    <property type="match status" value="1"/>
</dbReference>
<gene>
    <name evidence="3" type="ORF">SAMN03084138_04821</name>
</gene>
<dbReference type="GO" id="GO:0015074">
    <property type="term" value="P:DNA integration"/>
    <property type="evidence" value="ECO:0007669"/>
    <property type="project" value="InterPro"/>
</dbReference>
<dbReference type="STRING" id="1121869.SAMN03084138_04821"/>
<dbReference type="EMBL" id="FOWR01000074">
    <property type="protein sequence ID" value="SFQ34984.1"/>
    <property type="molecule type" value="Genomic_DNA"/>
</dbReference>
<dbReference type="Pfam" id="PF13009">
    <property type="entry name" value="Integrase_2"/>
    <property type="match status" value="1"/>
</dbReference>
<feature type="coiled-coil region" evidence="2">
    <location>
        <begin position="792"/>
        <end position="843"/>
    </location>
</feature>
<proteinExistence type="predicted"/>
<dbReference type="Gene3D" id="1.10.443.10">
    <property type="entry name" value="Intergrase catalytic core"/>
    <property type="match status" value="1"/>
</dbReference>
<feature type="non-terminal residue" evidence="3">
    <location>
        <position position="1"/>
    </location>
</feature>
<accession>A0A1I5XST7</accession>
<dbReference type="Pfam" id="PF14882">
    <property type="entry name" value="INT_rpt"/>
    <property type="match status" value="2"/>
</dbReference>
<keyword evidence="2" id="KW-0175">Coiled coil</keyword>
<dbReference type="InterPro" id="IPR013762">
    <property type="entry name" value="Integrase-like_cat_sf"/>
</dbReference>
<evidence type="ECO:0000313" key="3">
    <source>
        <dbReference type="EMBL" id="SFQ34984.1"/>
    </source>
</evidence>
<evidence type="ECO:0000256" key="1">
    <source>
        <dbReference type="ARBA" id="ARBA00023172"/>
    </source>
</evidence>
<protein>
    <submittedName>
        <fullName evidence="3">Phage-integrase repeat unit</fullName>
    </submittedName>
</protein>
<dbReference type="InterPro" id="IPR024965">
    <property type="entry name" value="Putative_integrase"/>
</dbReference>
<evidence type="ECO:0000256" key="2">
    <source>
        <dbReference type="SAM" id="Coils"/>
    </source>
</evidence>
<reference evidence="3 4" key="1">
    <citation type="submission" date="2016-10" db="EMBL/GenBank/DDBJ databases">
        <authorList>
            <person name="de Groot N.N."/>
        </authorList>
    </citation>
    <scope>NUCLEOTIDE SEQUENCE [LARGE SCALE GENOMIC DNA]</scope>
    <source>
        <strain evidence="3 4">DSM 15893</strain>
    </source>
</reference>
<dbReference type="GeneID" id="35869529"/>
<dbReference type="RefSeq" id="WP_208862556.1">
    <property type="nucleotide sequence ID" value="NZ_FOWR01000074.1"/>
</dbReference>
<sequence length="1015" mass="117143">ITSRKEYQARYKEDPRLPSNPNLMYKKEWMDWADFLGQKDRFYPDLQTASEAAQHLKITSRKEYQARYKKDPRLPSNPYEMYKKEWTDWDDFLLPKTVSDVWSFKQACSVLGINNSRDYRHARKKHKLLPAKPEKLVWWIDWYNALDIPRPYEYGILRGKVLEFGCQTLNDYKKMRLSLNDPRVPSAPAETYSEWTNTHDFFGKKRPYKVRYFEPEWEAWGLLIKEFLKTARAGDTKEKDLCEFVREFIEPSGYGLSPLDFLTRGSVDIHPMLALFSEVPSTRKKKWLFSINEFLDWVLATELTIEDEDTGEIHLVNGARNPFALINFDGEITPEKRGETDKLALPYQFVKATREWIFPDSSLQSTTNYNELSHLHRFSADWITVDDPSLIDENDPDCVVRRNGDKVEIWLPIYWTYTFALMHLPARGRQIIYCDSGEADGEVARIENGKVIWAENKNKLTGLTECQAMVSKIGEDYGVRYTSNKTHFGGQGYRVPFIPDELVYWLIKLRNWQEKYNPISKPTAWFDCKRTNLNESQRKQKGSNCFLFRDVGEVEPGIFGSRLTNRLAAALFFSGKGDVSGTTYFGLPYKDTSEDTLFGFGSLSISQFNSSYTPHSLRVSLINAYAYEFGLPLEVIMKLVGHSSILMSIYYIKSDKTGANLRERLEKGEKEALRNVAYTLKKHIENQRIEECKSQLTANSPEFLTSLTNARPSSSYQFKDFGCCPVGGVFCSEGGDRAMTKVNIFHPVPAGYLGEQNCIRCRFFVTGPAFMMGLVALFNEISLSVHTQSLRHSKLEEDLDNIIEDIEVISHQIYEEKKNNSEMQLLQEKMQAKVAERHKLNSEIETRAKKIDLYLCDMNFVHKHIDDCRTLAKSHPISPNKKLQLVVPASFEVSMDLDDVSCFHQLSEVCENAEIYHSCSDEIAIHQRSQILDRMLINNQIEPKLMFLSEQEQLSVGNQLTELMLSRLKSWENVDKVIDGSLLLTDLDDRSRSTLRSINQLFSAPNLLKIGGQSE</sequence>
<keyword evidence="1" id="KW-0233">DNA recombination</keyword>
<dbReference type="GO" id="GO:0003677">
    <property type="term" value="F:DNA binding"/>
    <property type="evidence" value="ECO:0007669"/>
    <property type="project" value="InterPro"/>
</dbReference>
<dbReference type="GO" id="GO:0006310">
    <property type="term" value="P:DNA recombination"/>
    <property type="evidence" value="ECO:0007669"/>
    <property type="project" value="UniProtKB-KW"/>
</dbReference>
<dbReference type="InterPro" id="IPR011010">
    <property type="entry name" value="DNA_brk_join_enz"/>
</dbReference>
<dbReference type="InterPro" id="IPR028229">
    <property type="entry name" value="Integrase_rpt"/>
</dbReference>
<dbReference type="Proteomes" id="UP000182692">
    <property type="component" value="Unassembled WGS sequence"/>
</dbReference>
<evidence type="ECO:0000313" key="4">
    <source>
        <dbReference type="Proteomes" id="UP000182692"/>
    </source>
</evidence>
<organism evidence="3 4">
    <name type="scientific">Enterovibrio norvegicus DSM 15893</name>
    <dbReference type="NCBI Taxonomy" id="1121869"/>
    <lineage>
        <taxon>Bacteria</taxon>
        <taxon>Pseudomonadati</taxon>
        <taxon>Pseudomonadota</taxon>
        <taxon>Gammaproteobacteria</taxon>
        <taxon>Vibrionales</taxon>
        <taxon>Vibrionaceae</taxon>
        <taxon>Enterovibrio</taxon>
    </lineage>
</organism>